<evidence type="ECO:0000313" key="2">
    <source>
        <dbReference type="EMBL" id="PFX17641.1"/>
    </source>
</evidence>
<keyword evidence="3" id="KW-1185">Reference proteome</keyword>
<accession>A0A2B4RJ49</accession>
<dbReference type="AlphaFoldDB" id="A0A2B4RJ49"/>
<dbReference type="EMBL" id="LSMT01000459">
    <property type="protein sequence ID" value="PFX17641.1"/>
    <property type="molecule type" value="Genomic_DNA"/>
</dbReference>
<proteinExistence type="predicted"/>
<evidence type="ECO:0000313" key="3">
    <source>
        <dbReference type="Proteomes" id="UP000225706"/>
    </source>
</evidence>
<name>A0A2B4RJ49_STYPI</name>
<evidence type="ECO:0000259" key="1">
    <source>
        <dbReference type="Pfam" id="PF14737"/>
    </source>
</evidence>
<sequence>MGNTPARDIAELLGTSKEQHIDVLLLACGDVRSFLCSLSEDTLWTGDGLTLCTSGFPPEVLFDVIDTSNLSDHIGLLNVLVCCSPRLKVKLPDKLDSTEETLCWVKADTKRNLLTLVRVGDETVQSVEQVDPVEKFGLFARQTFTVVESDEKCQLIKVMKVVENMHSYSAELEILDSTMCKAKAMKISQPAESPTGVQIDFEGATGDVYVSHYNVQLASTNLITR</sequence>
<dbReference type="Pfam" id="PF14737">
    <property type="entry name" value="DUF4470"/>
    <property type="match status" value="1"/>
</dbReference>
<comment type="caution">
    <text evidence="2">The sequence shown here is derived from an EMBL/GenBank/DDBJ whole genome shotgun (WGS) entry which is preliminary data.</text>
</comment>
<dbReference type="OrthoDB" id="5958408at2759"/>
<feature type="domain" description="DUF4470" evidence="1">
    <location>
        <begin position="1"/>
        <end position="41"/>
    </location>
</feature>
<organism evidence="2 3">
    <name type="scientific">Stylophora pistillata</name>
    <name type="common">Smooth cauliflower coral</name>
    <dbReference type="NCBI Taxonomy" id="50429"/>
    <lineage>
        <taxon>Eukaryota</taxon>
        <taxon>Metazoa</taxon>
        <taxon>Cnidaria</taxon>
        <taxon>Anthozoa</taxon>
        <taxon>Hexacorallia</taxon>
        <taxon>Scleractinia</taxon>
        <taxon>Astrocoeniina</taxon>
        <taxon>Pocilloporidae</taxon>
        <taxon>Stylophora</taxon>
    </lineage>
</organism>
<protein>
    <recommendedName>
        <fullName evidence="1">DUF4470 domain-containing protein</fullName>
    </recommendedName>
</protein>
<gene>
    <name evidence="2" type="ORF">AWC38_SpisGene18022</name>
</gene>
<dbReference type="Proteomes" id="UP000225706">
    <property type="component" value="Unassembled WGS sequence"/>
</dbReference>
<dbReference type="InterPro" id="IPR027974">
    <property type="entry name" value="DUF4470"/>
</dbReference>
<reference evidence="3" key="1">
    <citation type="journal article" date="2017" name="bioRxiv">
        <title>Comparative analysis of the genomes of Stylophora pistillata and Acropora digitifera provides evidence for extensive differences between species of corals.</title>
        <authorList>
            <person name="Voolstra C.R."/>
            <person name="Li Y."/>
            <person name="Liew Y.J."/>
            <person name="Baumgarten S."/>
            <person name="Zoccola D."/>
            <person name="Flot J.-F."/>
            <person name="Tambutte S."/>
            <person name="Allemand D."/>
            <person name="Aranda M."/>
        </authorList>
    </citation>
    <scope>NUCLEOTIDE SEQUENCE [LARGE SCALE GENOMIC DNA]</scope>
</reference>